<dbReference type="Gene3D" id="1.20.5.5270">
    <property type="match status" value="1"/>
</dbReference>
<dbReference type="InterPro" id="IPR020568">
    <property type="entry name" value="Ribosomal_Su5_D2-typ_SF"/>
</dbReference>
<dbReference type="CDD" id="cd19500">
    <property type="entry name" value="RecA-like_Lon"/>
    <property type="match status" value="1"/>
</dbReference>
<dbReference type="Gene3D" id="3.30.230.10">
    <property type="match status" value="1"/>
</dbReference>
<dbReference type="InterPro" id="IPR008268">
    <property type="entry name" value="Peptidase_S16_AS"/>
</dbReference>
<dbReference type="Proteomes" id="UP000807825">
    <property type="component" value="Unassembled WGS sequence"/>
</dbReference>
<evidence type="ECO:0000313" key="15">
    <source>
        <dbReference type="Proteomes" id="UP000807825"/>
    </source>
</evidence>
<dbReference type="InterPro" id="IPR001789">
    <property type="entry name" value="Sig_transdc_resp-reg_receiver"/>
</dbReference>
<dbReference type="AlphaFoldDB" id="A0A9D6UYP4"/>
<evidence type="ECO:0000256" key="3">
    <source>
        <dbReference type="ARBA" id="ARBA00022801"/>
    </source>
</evidence>
<evidence type="ECO:0000256" key="5">
    <source>
        <dbReference type="ARBA" id="ARBA00022840"/>
    </source>
</evidence>
<dbReference type="GO" id="GO:0004176">
    <property type="term" value="F:ATP-dependent peptidase activity"/>
    <property type="evidence" value="ECO:0007669"/>
    <property type="project" value="UniProtKB-UniRule"/>
</dbReference>
<dbReference type="PROSITE" id="PS01046">
    <property type="entry name" value="LON_SER"/>
    <property type="match status" value="1"/>
</dbReference>
<evidence type="ECO:0000256" key="6">
    <source>
        <dbReference type="ARBA" id="ARBA00050665"/>
    </source>
</evidence>
<accession>A0A9D6UYP4</accession>
<comment type="caution">
    <text evidence="14">The sequence shown here is derived from an EMBL/GenBank/DDBJ whole genome shotgun (WGS) entry which is preliminary data.</text>
</comment>
<feature type="domain" description="Lon proteolytic" evidence="13">
    <location>
        <begin position="488"/>
        <end position="669"/>
    </location>
</feature>
<dbReference type="InterPro" id="IPR011006">
    <property type="entry name" value="CheY-like_superfamily"/>
</dbReference>
<dbReference type="SUPFAM" id="SSF52540">
    <property type="entry name" value="P-loop containing nucleoside triphosphate hydrolases"/>
    <property type="match status" value="1"/>
</dbReference>
<comment type="similarity">
    <text evidence="11">Belongs to the peptidase S16 family.</text>
</comment>
<dbReference type="SMART" id="SM00382">
    <property type="entry name" value="AAA"/>
    <property type="match status" value="1"/>
</dbReference>
<dbReference type="FunFam" id="3.40.50.300:FF:000021">
    <property type="entry name" value="Lon protease homolog"/>
    <property type="match status" value="1"/>
</dbReference>
<dbReference type="PANTHER" id="PTHR10046">
    <property type="entry name" value="ATP DEPENDENT LON PROTEASE FAMILY MEMBER"/>
    <property type="match status" value="1"/>
</dbReference>
<dbReference type="PROSITE" id="PS51786">
    <property type="entry name" value="LON_PROTEOLYTIC"/>
    <property type="match status" value="1"/>
</dbReference>
<keyword evidence="5 9" id="KW-0067">ATP-binding</keyword>
<protein>
    <recommendedName>
        <fullName evidence="7 11">endopeptidase La</fullName>
        <ecNumber evidence="7 11">3.4.21.53</ecNumber>
    </recommendedName>
</protein>
<feature type="active site" evidence="8 11">
    <location>
        <position position="575"/>
    </location>
</feature>
<evidence type="ECO:0000256" key="7">
    <source>
        <dbReference type="ARBA" id="ARBA00066743"/>
    </source>
</evidence>
<evidence type="ECO:0000259" key="13">
    <source>
        <dbReference type="PROSITE" id="PS51786"/>
    </source>
</evidence>
<dbReference type="PRINTS" id="PR00830">
    <property type="entry name" value="ENDOLAPTASE"/>
</dbReference>
<dbReference type="PROSITE" id="PS50110">
    <property type="entry name" value="RESPONSE_REGULATORY"/>
    <property type="match status" value="1"/>
</dbReference>
<dbReference type="Pfam" id="PF00004">
    <property type="entry name" value="AAA"/>
    <property type="match status" value="1"/>
</dbReference>
<dbReference type="InterPro" id="IPR003959">
    <property type="entry name" value="ATPase_AAA_core"/>
</dbReference>
<dbReference type="SMART" id="SM00448">
    <property type="entry name" value="REC"/>
    <property type="match status" value="1"/>
</dbReference>
<sequence length="674" mass="75160">MAFFRKHQQEDKPSVPQEFLDLRAAIEKARLPEHVHPAAHKELEKLEKTDPSLPEYTIGLTYLDYILSLPWNRYTDDNLDLKRAAQILERQHYGLGHAKQRVLEFLAVRTLRSNRKFRILVVDDEEMARANMEHVIRKEGYEVRTAANGLEALRHLQDEPFDLVITDLKMEKLDGIELLQSAKQSPTPPEIILVTGHATVDSAVDAFAKGAAYYLTKPYKLDELRSAVHRILEKKRHAQFTRGPILCFAGPPGTGKTSIGQAIAEAMERKFARISLAGLRDEAELRGHRRTYVGAMPGRIMSEIKNLGLKNPVLMLDEIDKIGQDFKGDPASVLLEILDPEQNRSFRDHYLDVAFDLSAVMFIATANVVENLPSALLDRLEVIQFPGYTETEKSRIAQQFLIPRQLIDCGLSDHEVRFEDEAVAAIIRDYTREAGLRNLEREIANVCRKLAFLHLQQGDQGGSVTVDSKIVASFLGPRKYRHEIAESANRVGITTGLVWTEFGGEIVFVEAARMRGSQQVILTGSLGDVLRESAQTALSYVRSHAESLGIDPEFFHSSDIHIHIPAGAIPKDGPSAGITICMALISLLTSRPARRDAAMTGEITLSGRILPVSGIREKVLAAQRAGVKTIVFPGKNRMDIECLSEESTKGLEIVLAEEIEEIVNLVIPARVADF</sequence>
<dbReference type="GO" id="GO:0030163">
    <property type="term" value="P:protein catabolic process"/>
    <property type="evidence" value="ECO:0007669"/>
    <property type="project" value="InterPro"/>
</dbReference>
<dbReference type="GO" id="GO:0004252">
    <property type="term" value="F:serine-type endopeptidase activity"/>
    <property type="evidence" value="ECO:0007669"/>
    <property type="project" value="UniProtKB-UniRule"/>
</dbReference>
<dbReference type="InterPro" id="IPR004815">
    <property type="entry name" value="Lon_bac/euk-typ"/>
</dbReference>
<feature type="binding site" evidence="9">
    <location>
        <begin position="250"/>
        <end position="257"/>
    </location>
    <ligand>
        <name>ATP</name>
        <dbReference type="ChEBI" id="CHEBI:30616"/>
    </ligand>
</feature>
<keyword evidence="2 9" id="KW-0547">Nucleotide-binding</keyword>
<keyword evidence="1 11" id="KW-0645">Protease</keyword>
<dbReference type="InterPro" id="IPR003593">
    <property type="entry name" value="AAA+_ATPase"/>
</dbReference>
<dbReference type="InterPro" id="IPR014721">
    <property type="entry name" value="Ribsml_uS5_D2-typ_fold_subgr"/>
</dbReference>
<dbReference type="Pfam" id="PF00072">
    <property type="entry name" value="Response_reg"/>
    <property type="match status" value="1"/>
</dbReference>
<dbReference type="GO" id="GO:0006508">
    <property type="term" value="P:proteolysis"/>
    <property type="evidence" value="ECO:0007669"/>
    <property type="project" value="UniProtKB-KW"/>
</dbReference>
<reference evidence="14" key="1">
    <citation type="submission" date="2020-07" db="EMBL/GenBank/DDBJ databases">
        <title>Huge and variable diversity of episymbiotic CPR bacteria and DPANN archaea in groundwater ecosystems.</title>
        <authorList>
            <person name="He C.Y."/>
            <person name="Keren R."/>
            <person name="Whittaker M."/>
            <person name="Farag I.F."/>
            <person name="Doudna J."/>
            <person name="Cate J.H.D."/>
            <person name="Banfield J.F."/>
        </authorList>
    </citation>
    <scope>NUCLEOTIDE SEQUENCE</scope>
    <source>
        <strain evidence="14">NC_groundwater_1664_Pr3_B-0.1um_52_9</strain>
    </source>
</reference>
<dbReference type="InterPro" id="IPR027065">
    <property type="entry name" value="Lon_Prtase"/>
</dbReference>
<dbReference type="GO" id="GO:0016887">
    <property type="term" value="F:ATP hydrolysis activity"/>
    <property type="evidence" value="ECO:0007669"/>
    <property type="project" value="InterPro"/>
</dbReference>
<feature type="active site" evidence="8 11">
    <location>
        <position position="618"/>
    </location>
</feature>
<evidence type="ECO:0000256" key="1">
    <source>
        <dbReference type="ARBA" id="ARBA00022670"/>
    </source>
</evidence>
<dbReference type="SUPFAM" id="SSF52172">
    <property type="entry name" value="CheY-like"/>
    <property type="match status" value="1"/>
</dbReference>
<dbReference type="GO" id="GO:0005524">
    <property type="term" value="F:ATP binding"/>
    <property type="evidence" value="ECO:0007669"/>
    <property type="project" value="UniProtKB-KW"/>
</dbReference>
<keyword evidence="10" id="KW-0597">Phosphoprotein</keyword>
<evidence type="ECO:0000256" key="11">
    <source>
        <dbReference type="PROSITE-ProRule" id="PRU01122"/>
    </source>
</evidence>
<dbReference type="PIRSF" id="PIRSF001174">
    <property type="entry name" value="Lon_proteas"/>
    <property type="match status" value="1"/>
</dbReference>
<feature type="domain" description="Response regulatory" evidence="12">
    <location>
        <begin position="118"/>
        <end position="232"/>
    </location>
</feature>
<evidence type="ECO:0000256" key="2">
    <source>
        <dbReference type="ARBA" id="ARBA00022741"/>
    </source>
</evidence>
<name>A0A9D6UYP4_9BACT</name>
<dbReference type="Gene3D" id="3.40.50.2300">
    <property type="match status" value="1"/>
</dbReference>
<dbReference type="SUPFAM" id="SSF54211">
    <property type="entry name" value="Ribosomal protein S5 domain 2-like"/>
    <property type="match status" value="1"/>
</dbReference>
<dbReference type="Gene3D" id="3.40.50.300">
    <property type="entry name" value="P-loop containing nucleotide triphosphate hydrolases"/>
    <property type="match status" value="1"/>
</dbReference>
<evidence type="ECO:0000256" key="10">
    <source>
        <dbReference type="PROSITE-ProRule" id="PRU00169"/>
    </source>
</evidence>
<dbReference type="EMBL" id="JACRDE010000068">
    <property type="protein sequence ID" value="MBI5248329.1"/>
    <property type="molecule type" value="Genomic_DNA"/>
</dbReference>
<comment type="catalytic activity">
    <reaction evidence="6 11">
        <text>Hydrolysis of proteins in presence of ATP.</text>
        <dbReference type="EC" id="3.4.21.53"/>
    </reaction>
</comment>
<evidence type="ECO:0000313" key="14">
    <source>
        <dbReference type="EMBL" id="MBI5248329.1"/>
    </source>
</evidence>
<dbReference type="GO" id="GO:0000160">
    <property type="term" value="P:phosphorelay signal transduction system"/>
    <property type="evidence" value="ECO:0007669"/>
    <property type="project" value="InterPro"/>
</dbReference>
<evidence type="ECO:0000256" key="4">
    <source>
        <dbReference type="ARBA" id="ARBA00022825"/>
    </source>
</evidence>
<dbReference type="Gene3D" id="1.10.8.60">
    <property type="match status" value="1"/>
</dbReference>
<proteinExistence type="inferred from homology"/>
<dbReference type="Pfam" id="PF05362">
    <property type="entry name" value="Lon_C"/>
    <property type="match status" value="1"/>
</dbReference>
<keyword evidence="3 11" id="KW-0378">Hydrolase</keyword>
<dbReference type="NCBIfam" id="TIGR00763">
    <property type="entry name" value="lon"/>
    <property type="match status" value="1"/>
</dbReference>
<keyword evidence="4 11" id="KW-0720">Serine protease</keyword>
<feature type="modified residue" description="4-aspartylphosphate" evidence="10">
    <location>
        <position position="167"/>
    </location>
</feature>
<evidence type="ECO:0000256" key="9">
    <source>
        <dbReference type="PIRSR" id="PIRSR001174-2"/>
    </source>
</evidence>
<dbReference type="EC" id="3.4.21.53" evidence="7 11"/>
<dbReference type="InterPro" id="IPR008269">
    <property type="entry name" value="Lon_proteolytic"/>
</dbReference>
<evidence type="ECO:0000256" key="8">
    <source>
        <dbReference type="PIRSR" id="PIRSR001174-1"/>
    </source>
</evidence>
<gene>
    <name evidence="14" type="primary">lon</name>
    <name evidence="14" type="ORF">HY912_02440</name>
</gene>
<organism evidence="14 15">
    <name type="scientific">Desulfomonile tiedjei</name>
    <dbReference type="NCBI Taxonomy" id="2358"/>
    <lineage>
        <taxon>Bacteria</taxon>
        <taxon>Pseudomonadati</taxon>
        <taxon>Thermodesulfobacteriota</taxon>
        <taxon>Desulfomonilia</taxon>
        <taxon>Desulfomonilales</taxon>
        <taxon>Desulfomonilaceae</taxon>
        <taxon>Desulfomonile</taxon>
    </lineage>
</organism>
<dbReference type="Pfam" id="PF22667">
    <property type="entry name" value="Lon_lid"/>
    <property type="match status" value="1"/>
</dbReference>
<dbReference type="InterPro" id="IPR027417">
    <property type="entry name" value="P-loop_NTPase"/>
</dbReference>
<evidence type="ECO:0000259" key="12">
    <source>
        <dbReference type="PROSITE" id="PS50110"/>
    </source>
</evidence>
<dbReference type="InterPro" id="IPR054594">
    <property type="entry name" value="Lon_lid"/>
</dbReference>